<protein>
    <submittedName>
        <fullName evidence="2">GLPGLI family protein</fullName>
    </submittedName>
</protein>
<keyword evidence="1" id="KW-0732">Signal</keyword>
<gene>
    <name evidence="2" type="ORF">SAMN05444364_10598</name>
</gene>
<keyword evidence="3" id="KW-1185">Reference proteome</keyword>
<reference evidence="2 3" key="1">
    <citation type="submission" date="2016-11" db="EMBL/GenBank/DDBJ databases">
        <authorList>
            <person name="Varghese N."/>
            <person name="Submissions S."/>
        </authorList>
    </citation>
    <scope>NUCLEOTIDE SEQUENCE [LARGE SCALE GENOMIC DNA]</scope>
    <source>
        <strain evidence="2 3">DSM 22613</strain>
    </source>
</reference>
<evidence type="ECO:0000256" key="1">
    <source>
        <dbReference type="SAM" id="SignalP"/>
    </source>
</evidence>
<dbReference type="Proteomes" id="UP000184105">
    <property type="component" value="Unassembled WGS sequence"/>
</dbReference>
<organism evidence="2 3">
    <name type="scientific">Prevotella scopos JCM 17725</name>
    <dbReference type="NCBI Taxonomy" id="1236518"/>
    <lineage>
        <taxon>Bacteria</taxon>
        <taxon>Pseudomonadati</taxon>
        <taxon>Bacteroidota</taxon>
        <taxon>Bacteroidia</taxon>
        <taxon>Bacteroidales</taxon>
        <taxon>Prevotellaceae</taxon>
        <taxon>Prevotella</taxon>
    </lineage>
</organism>
<proteinExistence type="predicted"/>
<accession>A0AAX2F206</accession>
<dbReference type="InterPro" id="IPR005901">
    <property type="entry name" value="GLPGLI"/>
</dbReference>
<evidence type="ECO:0000313" key="3">
    <source>
        <dbReference type="Proteomes" id="UP000184105"/>
    </source>
</evidence>
<comment type="caution">
    <text evidence="2">The sequence shown here is derived from an EMBL/GenBank/DDBJ whole genome shotgun (WGS) entry which is preliminary data.</text>
</comment>
<feature type="chain" id="PRO_5043813611" evidence="1">
    <location>
        <begin position="23"/>
        <end position="285"/>
    </location>
</feature>
<dbReference type="NCBIfam" id="TIGR01200">
    <property type="entry name" value="GLPGLI"/>
    <property type="match status" value="1"/>
</dbReference>
<feature type="signal peptide" evidence="1">
    <location>
        <begin position="1"/>
        <end position="22"/>
    </location>
</feature>
<dbReference type="AlphaFoldDB" id="A0AAX2F206"/>
<dbReference type="Pfam" id="PF09697">
    <property type="entry name" value="Porph_ging"/>
    <property type="match status" value="1"/>
</dbReference>
<dbReference type="RefSeq" id="WP_025837017.1">
    <property type="nucleotide sequence ID" value="NZ_BAKP01000003.1"/>
</dbReference>
<dbReference type="EMBL" id="FQWA01000005">
    <property type="protein sequence ID" value="SHF69154.1"/>
    <property type="molecule type" value="Genomic_DNA"/>
</dbReference>
<sequence>MNSKIKKIELCIFLCFATFSYAQKVIDQAYIKCSYHYTELQDTVSRNVLDDYPILLIGERVSKFYSPKTYSNDSLLMTPDGNRKSRGELSEAIKIYQATGNDNLITAHVHGTIKYYLYKGYPQNETLTLIDRIVDNFYQYEETGYNQLWEMKDSTKTILGYECQKAECEFRGRHWTAWFASEVPVSNGPWKFGGLPGLIMEVYDRGRQYVFTINGLQKTTESITFTMDKQLFRNLEKVERKKMNKMLMNFRRNENSINTAMTGIDFDSGNTSKQLNYDFIERDYW</sequence>
<evidence type="ECO:0000313" key="2">
    <source>
        <dbReference type="EMBL" id="SHF69154.1"/>
    </source>
</evidence>
<name>A0AAX2F206_9BACT</name>